<protein>
    <submittedName>
        <fullName evidence="1">DUF805 domain-containing protein</fullName>
    </submittedName>
</protein>
<name>A0AAE4YCW4_9RHOB</name>
<organism evidence="1 2">
    <name type="scientific">Stagnihabitans tardus</name>
    <dbReference type="NCBI Taxonomy" id="2699202"/>
    <lineage>
        <taxon>Bacteria</taxon>
        <taxon>Pseudomonadati</taxon>
        <taxon>Pseudomonadota</taxon>
        <taxon>Alphaproteobacteria</taxon>
        <taxon>Rhodobacterales</taxon>
        <taxon>Paracoccaceae</taxon>
        <taxon>Stagnihabitans</taxon>
    </lineage>
</organism>
<accession>A0AAE4YCW4</accession>
<reference evidence="1" key="1">
    <citation type="submission" date="2020-01" db="EMBL/GenBank/DDBJ databases">
        <authorList>
            <person name="Chen W.-M."/>
        </authorList>
    </citation>
    <scope>NUCLEOTIDE SEQUENCE</scope>
    <source>
        <strain evidence="1">CYK-10</strain>
    </source>
</reference>
<evidence type="ECO:0000313" key="2">
    <source>
        <dbReference type="Proteomes" id="UP001193501"/>
    </source>
</evidence>
<dbReference type="AlphaFoldDB" id="A0AAE4YCW4"/>
<dbReference type="EMBL" id="JAABNR010000007">
    <property type="protein sequence ID" value="NBZ87640.1"/>
    <property type="molecule type" value="Genomic_DNA"/>
</dbReference>
<proteinExistence type="predicted"/>
<comment type="caution">
    <text evidence="1">The sequence shown here is derived from an EMBL/GenBank/DDBJ whole genome shotgun (WGS) entry which is preliminary data.</text>
</comment>
<sequence length="221" mass="23925">MTMGPAQVIRTGFAKSFDCTGRASRLEFWTFALFCLVVQRYLSEAEFLLWNAGWIREADLALPTLAWLHGLSIASNAVQQFLTVPLGYFPESGVLRGSWMGNWTFLSSPSGQLGLPVFLALALPTISLALRRARDAGWPPFAVLLAWTWPQLLLLISNGLVLVGGLLGAQSLASLWTESVIGPFFTQIAPRASEASALFAVYVFASAPVAGSDLVLSEAFK</sequence>
<evidence type="ECO:0000313" key="1">
    <source>
        <dbReference type="EMBL" id="NBZ87640.1"/>
    </source>
</evidence>
<gene>
    <name evidence="1" type="ORF">GV832_08625</name>
</gene>
<keyword evidence="2" id="KW-1185">Reference proteome</keyword>
<dbReference type="Proteomes" id="UP001193501">
    <property type="component" value="Unassembled WGS sequence"/>
</dbReference>